<accession>A0ACC2QQQ8</accession>
<name>A0ACC2QQQ8_9NEOP</name>
<reference evidence="1" key="1">
    <citation type="submission" date="2023-03" db="EMBL/GenBank/DDBJ databases">
        <title>Chromosome-level genomes of two armyworms, Mythimna separata and Mythimna loreyi, provide insights into the biosynthesis and reception of sex pheromones.</title>
        <authorList>
            <person name="Zhao H."/>
        </authorList>
    </citation>
    <scope>NUCLEOTIDE SEQUENCE</scope>
    <source>
        <strain evidence="1">BeijingLab</strain>
    </source>
</reference>
<gene>
    <name evidence="1" type="ORF">PYW08_006110</name>
</gene>
<evidence type="ECO:0000313" key="1">
    <source>
        <dbReference type="EMBL" id="KAJ8720645.1"/>
    </source>
</evidence>
<dbReference type="EMBL" id="CM056795">
    <property type="protein sequence ID" value="KAJ8720645.1"/>
    <property type="molecule type" value="Genomic_DNA"/>
</dbReference>
<organism evidence="1 2">
    <name type="scientific">Mythimna loreyi</name>
    <dbReference type="NCBI Taxonomy" id="667449"/>
    <lineage>
        <taxon>Eukaryota</taxon>
        <taxon>Metazoa</taxon>
        <taxon>Ecdysozoa</taxon>
        <taxon>Arthropoda</taxon>
        <taxon>Hexapoda</taxon>
        <taxon>Insecta</taxon>
        <taxon>Pterygota</taxon>
        <taxon>Neoptera</taxon>
        <taxon>Endopterygota</taxon>
        <taxon>Lepidoptera</taxon>
        <taxon>Glossata</taxon>
        <taxon>Ditrysia</taxon>
        <taxon>Noctuoidea</taxon>
        <taxon>Noctuidae</taxon>
        <taxon>Noctuinae</taxon>
        <taxon>Hadenini</taxon>
        <taxon>Mythimna</taxon>
    </lineage>
</organism>
<proteinExistence type="predicted"/>
<evidence type="ECO:0000313" key="2">
    <source>
        <dbReference type="Proteomes" id="UP001231649"/>
    </source>
</evidence>
<keyword evidence="2" id="KW-1185">Reference proteome</keyword>
<protein>
    <submittedName>
        <fullName evidence="1">Uncharacterized protein</fullName>
    </submittedName>
</protein>
<sequence length="177" mass="20502">MDQPNHLGTIVRENNLNRQRSMFLRVDGNLLQLDSFPMLDFNQLILMALGPYQVKQARSYYGEHIRANGVYYIEVYPDLESVSHLGESRPQLLRGQIKSRHIGQKVYYVYILYETEPINNNLDDILSYYCSCIVGNRTLGCSCHVMTVIWYLGWARHQSTLSSPASFLDHVLIRLSE</sequence>
<comment type="caution">
    <text evidence="1">The sequence shown here is derived from an EMBL/GenBank/DDBJ whole genome shotgun (WGS) entry which is preliminary data.</text>
</comment>
<dbReference type="Proteomes" id="UP001231649">
    <property type="component" value="Chromosome 19"/>
</dbReference>